<feature type="region of interest" description="Disordered" evidence="1">
    <location>
        <begin position="209"/>
        <end position="243"/>
    </location>
</feature>
<dbReference type="InterPro" id="IPR001283">
    <property type="entry name" value="CRISP-related"/>
</dbReference>
<dbReference type="PRINTS" id="PR00837">
    <property type="entry name" value="V5TPXLIKE"/>
</dbReference>
<name>A0AAV2PYF5_MEGNR</name>
<gene>
    <name evidence="3" type="ORF">MNOR_LOCUS5171</name>
</gene>
<evidence type="ECO:0000313" key="4">
    <source>
        <dbReference type="Proteomes" id="UP001497623"/>
    </source>
</evidence>
<protein>
    <recommendedName>
        <fullName evidence="2">SCP domain-containing protein</fullName>
    </recommendedName>
</protein>
<dbReference type="EMBL" id="CAXKWB010001962">
    <property type="protein sequence ID" value="CAL4065924.1"/>
    <property type="molecule type" value="Genomic_DNA"/>
</dbReference>
<dbReference type="AlphaFoldDB" id="A0AAV2PYF5"/>
<organism evidence="3 4">
    <name type="scientific">Meganyctiphanes norvegica</name>
    <name type="common">Northern krill</name>
    <name type="synonym">Thysanopoda norvegica</name>
    <dbReference type="NCBI Taxonomy" id="48144"/>
    <lineage>
        <taxon>Eukaryota</taxon>
        <taxon>Metazoa</taxon>
        <taxon>Ecdysozoa</taxon>
        <taxon>Arthropoda</taxon>
        <taxon>Crustacea</taxon>
        <taxon>Multicrustacea</taxon>
        <taxon>Malacostraca</taxon>
        <taxon>Eumalacostraca</taxon>
        <taxon>Eucarida</taxon>
        <taxon>Euphausiacea</taxon>
        <taxon>Euphausiidae</taxon>
        <taxon>Meganyctiphanes</taxon>
    </lineage>
</organism>
<evidence type="ECO:0000313" key="3">
    <source>
        <dbReference type="EMBL" id="CAL4065924.1"/>
    </source>
</evidence>
<feature type="region of interest" description="Disordered" evidence="1">
    <location>
        <begin position="172"/>
        <end position="192"/>
    </location>
</feature>
<feature type="non-terminal residue" evidence="3">
    <location>
        <position position="598"/>
    </location>
</feature>
<feature type="region of interest" description="Disordered" evidence="1">
    <location>
        <begin position="14"/>
        <end position="41"/>
    </location>
</feature>
<feature type="region of interest" description="Disordered" evidence="1">
    <location>
        <begin position="298"/>
        <end position="319"/>
    </location>
</feature>
<feature type="compositionally biased region" description="Basic and acidic residues" evidence="1">
    <location>
        <begin position="298"/>
        <end position="313"/>
    </location>
</feature>
<keyword evidence="4" id="KW-1185">Reference proteome</keyword>
<reference evidence="3 4" key="1">
    <citation type="submission" date="2024-05" db="EMBL/GenBank/DDBJ databases">
        <authorList>
            <person name="Wallberg A."/>
        </authorList>
    </citation>
    <scope>NUCLEOTIDE SEQUENCE [LARGE SCALE GENOMIC DNA]</scope>
</reference>
<dbReference type="PANTHER" id="PTHR10334">
    <property type="entry name" value="CYSTEINE-RICH SECRETORY PROTEIN-RELATED"/>
    <property type="match status" value="1"/>
</dbReference>
<dbReference type="SUPFAM" id="SSF55797">
    <property type="entry name" value="PR-1-like"/>
    <property type="match status" value="1"/>
</dbReference>
<dbReference type="CDD" id="cd05382">
    <property type="entry name" value="CAP_GAPR1-like"/>
    <property type="match status" value="1"/>
</dbReference>
<feature type="compositionally biased region" description="Low complexity" evidence="1">
    <location>
        <begin position="114"/>
        <end position="131"/>
    </location>
</feature>
<feature type="domain" description="SCP" evidence="2">
    <location>
        <begin position="352"/>
        <end position="496"/>
    </location>
</feature>
<comment type="caution">
    <text evidence="3">The sequence shown here is derived from an EMBL/GenBank/DDBJ whole genome shotgun (WGS) entry which is preliminary data.</text>
</comment>
<sequence length="598" mass="67408">MCFIQYMVIVSSPKDRHETEQSKEDPCMFPESVSSEKNAENQVTTTGTVNKYKVGKQSKTVDVSALPPRFRNLRKSSVDDETDFALWDQGRTSQGKQQVIITDICLNQQADIGLSSTHPKSSSTSSSQNSLSDDHNSEHSHVPDSVVGIYLNRVFEHLRTIITCGYSSQNDAKTHQCKTRKSHQRQDKDNRLHKQLDSDTHDCLSEHIESASLPHPSKQEATKVTKGIDTIAGSPSKVSFSSETTAYRQQYLNDVRVLHNVRRRELISKLFYHHSGNLFPRLGTPNEPRHLVTVLGEQPEHPPLHDPHTHASPEMENTNNQQQHIVNKILERQPSISPDCWMQPEPNYINSEFIQSCLDSHNVYRARHSAPHLELSQKLCNLAQNWANELAHSGCFRHQQIPDLGENIYCRSTNLLKINQVVTMADIKGEEVASHWYNSNRQYKYGKNSNVLQSSAGPFTQMVWKKTQVIGFGKARGQSGKIFVVAYYAPAGNIPYQFDNNVQPLNSESITLEMSTQTHQESPTLTQPANVTASRVLCTPTMPPRLMGKNATIVFAAHILGHSTSIASSQDEDIDILVHFEKKKQRRKSRSNLSSKDS</sequence>
<feature type="region of interest" description="Disordered" evidence="1">
    <location>
        <begin position="114"/>
        <end position="142"/>
    </location>
</feature>
<dbReference type="Gene3D" id="3.40.33.10">
    <property type="entry name" value="CAP"/>
    <property type="match status" value="1"/>
</dbReference>
<dbReference type="InterPro" id="IPR014044">
    <property type="entry name" value="CAP_dom"/>
</dbReference>
<dbReference type="InterPro" id="IPR034113">
    <property type="entry name" value="SCP_GAPR1-like"/>
</dbReference>
<evidence type="ECO:0000256" key="1">
    <source>
        <dbReference type="SAM" id="MobiDB-lite"/>
    </source>
</evidence>
<feature type="compositionally biased region" description="Basic and acidic residues" evidence="1">
    <location>
        <begin position="14"/>
        <end position="26"/>
    </location>
</feature>
<accession>A0AAV2PYF5</accession>
<feature type="compositionally biased region" description="Polar residues" evidence="1">
    <location>
        <begin position="32"/>
        <end position="41"/>
    </location>
</feature>
<dbReference type="Pfam" id="PF00188">
    <property type="entry name" value="CAP"/>
    <property type="match status" value="1"/>
</dbReference>
<evidence type="ECO:0000259" key="2">
    <source>
        <dbReference type="SMART" id="SM00198"/>
    </source>
</evidence>
<dbReference type="SMART" id="SM00198">
    <property type="entry name" value="SCP"/>
    <property type="match status" value="1"/>
</dbReference>
<dbReference type="InterPro" id="IPR035940">
    <property type="entry name" value="CAP_sf"/>
</dbReference>
<proteinExistence type="predicted"/>
<dbReference type="Proteomes" id="UP001497623">
    <property type="component" value="Unassembled WGS sequence"/>
</dbReference>
<dbReference type="FunFam" id="3.40.33.10:FF:000010">
    <property type="entry name" value="Predicted protein"/>
    <property type="match status" value="1"/>
</dbReference>
<feature type="compositionally biased region" description="Basic and acidic residues" evidence="1">
    <location>
        <begin position="132"/>
        <end position="142"/>
    </location>
</feature>